<dbReference type="RefSeq" id="WP_073266615.1">
    <property type="nucleotide sequence ID" value="NZ_FRCS01000034.1"/>
</dbReference>
<feature type="domain" description="Leucine-binding protein" evidence="9">
    <location>
        <begin position="580"/>
        <end position="892"/>
    </location>
</feature>
<evidence type="ECO:0000256" key="8">
    <source>
        <dbReference type="SAM" id="MobiDB-lite"/>
    </source>
</evidence>
<dbReference type="Proteomes" id="UP000184440">
    <property type="component" value="Unassembled WGS sequence"/>
</dbReference>
<dbReference type="Gene3D" id="3.90.640.10">
    <property type="entry name" value="Actin, Chain A, domain 4"/>
    <property type="match status" value="1"/>
</dbReference>
<keyword evidence="11" id="KW-1185">Reference proteome</keyword>
<evidence type="ECO:0000256" key="6">
    <source>
        <dbReference type="ARBA" id="ARBA00023016"/>
    </source>
</evidence>
<dbReference type="CDD" id="cd06342">
    <property type="entry name" value="PBP1_ABC_LIVBP-like"/>
    <property type="match status" value="1"/>
</dbReference>
<dbReference type="PANTHER" id="PTHR47151">
    <property type="entry name" value="LEU/ILE/VAL-BINDING ABC TRANSPORTER SUBUNIT"/>
    <property type="match status" value="1"/>
</dbReference>
<feature type="compositionally biased region" description="Low complexity" evidence="8">
    <location>
        <begin position="468"/>
        <end position="482"/>
    </location>
</feature>
<feature type="compositionally biased region" description="Pro residues" evidence="8">
    <location>
        <begin position="418"/>
        <end position="429"/>
    </location>
</feature>
<dbReference type="PROSITE" id="PS00329">
    <property type="entry name" value="HSP70_2"/>
    <property type="match status" value="1"/>
</dbReference>
<dbReference type="SUPFAM" id="SSF53822">
    <property type="entry name" value="Periplasmic binding protein-like I"/>
    <property type="match status" value="1"/>
</dbReference>
<comment type="similarity">
    <text evidence="2">Belongs to the leucine-binding protein family.</text>
</comment>
<feature type="region of interest" description="Disordered" evidence="8">
    <location>
        <begin position="550"/>
        <end position="577"/>
    </location>
</feature>
<dbReference type="InterPro" id="IPR013126">
    <property type="entry name" value="Hsp_70_fam"/>
</dbReference>
<feature type="compositionally biased region" description="Low complexity" evidence="8">
    <location>
        <begin position="505"/>
        <end position="517"/>
    </location>
</feature>
<feature type="compositionally biased region" description="Basic and acidic residues" evidence="8">
    <location>
        <begin position="71"/>
        <end position="88"/>
    </location>
</feature>
<evidence type="ECO:0000256" key="2">
    <source>
        <dbReference type="ARBA" id="ARBA00010062"/>
    </source>
</evidence>
<keyword evidence="6" id="KW-0346">Stress response</keyword>
<evidence type="ECO:0000256" key="7">
    <source>
        <dbReference type="ARBA" id="ARBA00023186"/>
    </source>
</evidence>
<dbReference type="OrthoDB" id="9772589at2"/>
<dbReference type="Gene3D" id="3.40.50.2300">
    <property type="match status" value="2"/>
</dbReference>
<feature type="compositionally biased region" description="Low complexity" evidence="8">
    <location>
        <begin position="450"/>
        <end position="460"/>
    </location>
</feature>
<feature type="compositionally biased region" description="Polar residues" evidence="8">
    <location>
        <begin position="550"/>
        <end position="570"/>
    </location>
</feature>
<dbReference type="STRING" id="134849.SAMN05443668_13417"/>
<feature type="region of interest" description="Disordered" evidence="8">
    <location>
        <begin position="68"/>
        <end position="88"/>
    </location>
</feature>
<feature type="region of interest" description="Disordered" evidence="8">
    <location>
        <begin position="1"/>
        <end position="27"/>
    </location>
</feature>
<dbReference type="GO" id="GO:0140662">
    <property type="term" value="F:ATP-dependent protein folding chaperone"/>
    <property type="evidence" value="ECO:0007669"/>
    <property type="project" value="InterPro"/>
</dbReference>
<dbReference type="Pfam" id="PF13458">
    <property type="entry name" value="Peripla_BP_6"/>
    <property type="match status" value="1"/>
</dbReference>
<dbReference type="PANTHER" id="PTHR47151:SF2">
    <property type="entry name" value="AMINO ACID BINDING PROTEIN"/>
    <property type="match status" value="1"/>
</dbReference>
<keyword evidence="5" id="KW-0067">ATP-binding</keyword>
<dbReference type="InterPro" id="IPR028082">
    <property type="entry name" value="Peripla_BP_I"/>
</dbReference>
<dbReference type="EMBL" id="FRCS01000034">
    <property type="protein sequence ID" value="SHN48120.1"/>
    <property type="molecule type" value="Genomic_DNA"/>
</dbReference>
<comment type="similarity">
    <text evidence="1">Belongs to the heat shock protein 70 family.</text>
</comment>
<keyword evidence="7" id="KW-0143">Chaperone</keyword>
<keyword evidence="4" id="KW-0547">Nucleotide-binding</keyword>
<gene>
    <name evidence="10" type="ORF">SAMN05443668_13417</name>
</gene>
<reference evidence="10 11" key="1">
    <citation type="submission" date="2016-11" db="EMBL/GenBank/DDBJ databases">
        <authorList>
            <person name="Jaros S."/>
            <person name="Januszkiewicz K."/>
            <person name="Wedrychowicz H."/>
        </authorList>
    </citation>
    <scope>NUCLEOTIDE SEQUENCE [LARGE SCALE GENOMIC DNA]</scope>
    <source>
        <strain evidence="10 11">DSM 46144</strain>
    </source>
</reference>
<feature type="compositionally biased region" description="Pro residues" evidence="8">
    <location>
        <begin position="438"/>
        <end position="449"/>
    </location>
</feature>
<dbReference type="Pfam" id="PF00012">
    <property type="entry name" value="HSP70"/>
    <property type="match status" value="1"/>
</dbReference>
<evidence type="ECO:0000313" key="10">
    <source>
        <dbReference type="EMBL" id="SHN48120.1"/>
    </source>
</evidence>
<keyword evidence="3" id="KW-0732">Signal</keyword>
<organism evidence="10 11">
    <name type="scientific">Cryptosporangium aurantiacum</name>
    <dbReference type="NCBI Taxonomy" id="134849"/>
    <lineage>
        <taxon>Bacteria</taxon>
        <taxon>Bacillati</taxon>
        <taxon>Actinomycetota</taxon>
        <taxon>Actinomycetes</taxon>
        <taxon>Cryptosporangiales</taxon>
        <taxon>Cryptosporangiaceae</taxon>
        <taxon>Cryptosporangium</taxon>
    </lineage>
</organism>
<evidence type="ECO:0000259" key="9">
    <source>
        <dbReference type="Pfam" id="PF13458"/>
    </source>
</evidence>
<protein>
    <submittedName>
        <fullName evidence="10">Hsp70 protein</fullName>
    </submittedName>
</protein>
<feature type="compositionally biased region" description="Polar residues" evidence="8">
    <location>
        <begin position="1"/>
        <end position="10"/>
    </location>
</feature>
<evidence type="ECO:0000256" key="3">
    <source>
        <dbReference type="ARBA" id="ARBA00022729"/>
    </source>
</evidence>
<feature type="compositionally biased region" description="Low complexity" evidence="8">
    <location>
        <begin position="372"/>
        <end position="389"/>
    </location>
</feature>
<dbReference type="InterPro" id="IPR028081">
    <property type="entry name" value="Leu-bd"/>
</dbReference>
<name>A0A1M7RPM0_9ACTN</name>
<feature type="region of interest" description="Disordered" evidence="8">
    <location>
        <begin position="372"/>
        <end position="520"/>
    </location>
</feature>
<dbReference type="GO" id="GO:0005524">
    <property type="term" value="F:ATP binding"/>
    <property type="evidence" value="ECO:0007669"/>
    <property type="project" value="UniProtKB-KW"/>
</dbReference>
<evidence type="ECO:0000256" key="4">
    <source>
        <dbReference type="ARBA" id="ARBA00022741"/>
    </source>
</evidence>
<dbReference type="AlphaFoldDB" id="A0A1M7RPM0"/>
<evidence type="ECO:0000313" key="11">
    <source>
        <dbReference type="Proteomes" id="UP000184440"/>
    </source>
</evidence>
<sequence length="917" mass="94138">MTESGDSTPGWQAPGSSGEGPDLGVDFGTSNTVAVIRRGDGPIETLLFDGSPLLVSAVFADPGGRLLTGRDATHTARSRPERFEPNPKRRVDDGVVLLGDAELPVADLIAAVLARVVAEASRVAGRPPRSVTLTHPVSWGPRRLALLARAAEIAGIRAPRLTPEPVAAAFAFLALPDVTIRPGRSVVVYDLGGGTFDATVMRRTESGFTATATEGLGDVGGLDIDAAIFGYLGAALGARAAGYWHRLEWPESATDRRAARLLWDDIRIAKELLSRASSATVHIPLLDDDVPLGREQLERLARPVLDRTVNTTRNAMRAAGVTADDVDGLFLVGGPSRMPLASTLLFQRLGITPTVVENPELVVARGSLGVPAPAQPAEAPPGDDAATEPVPDHQAAPRAHEAPPPYGTTPITALRPYPAAPSNPAPSNPAPSTFAPNTPAPSNPAPSSPAPSTFAPNTPALGSPGPRGLAPGAPTPGSSGPRNPAPKAPAPGAAAPGAPAPRAPVPGAAAPVADAPATSTGRSGRLVAALAAAVALVLVVAGAAYGVTQFGNDDNTSDGVTGSPTASPTVSEPPPACGRRLAVIGPLTGDFATFGQSSFRGATLAVDAYNREHPSCTVTLSTYDTTGTQDTAADVAQRAVADTALVGAVGPSFSSETKAVGPIFEQAGLPFITPSATAPSLADNNWQTFHRIIGDDDATAPAAKSYLHGELRAERIVVVDDGSDYGKNLADKVVAELGRTVGRESLAVGQTALDGVVGRIAALKPDAVFLGGYFDSAGLMRKQLTAAGVTAPMVTGDGVKDTGFLEYAGSAGDGTVTLCPCSPPEKADAAFIRSHRAKFGADPGIYAAEAYDAASVFLAAIGTGRSTRAAVLEAVDRYDRKGLTARVRFDQRGEVRDPTVWAYRFTATSIVPLRRVV</sequence>
<dbReference type="InterPro" id="IPR043129">
    <property type="entry name" value="ATPase_NBD"/>
</dbReference>
<evidence type="ECO:0000256" key="1">
    <source>
        <dbReference type="ARBA" id="ARBA00007381"/>
    </source>
</evidence>
<evidence type="ECO:0000256" key="5">
    <source>
        <dbReference type="ARBA" id="ARBA00022840"/>
    </source>
</evidence>
<dbReference type="Gene3D" id="3.30.420.40">
    <property type="match status" value="2"/>
</dbReference>
<proteinExistence type="inferred from homology"/>
<dbReference type="SUPFAM" id="SSF53067">
    <property type="entry name" value="Actin-like ATPase domain"/>
    <property type="match status" value="2"/>
</dbReference>
<accession>A0A1M7RPM0</accession>
<dbReference type="InterPro" id="IPR018181">
    <property type="entry name" value="Heat_shock_70_CS"/>
</dbReference>